<evidence type="ECO:0000256" key="1">
    <source>
        <dbReference type="ARBA" id="ARBA00004651"/>
    </source>
</evidence>
<keyword evidence="2 7" id="KW-0813">Transport</keyword>
<gene>
    <name evidence="9" type="ORF">I5677_13255</name>
</gene>
<dbReference type="AlphaFoldDB" id="A0A8J7H5U8"/>
<dbReference type="EMBL" id="JAEAGR010000015">
    <property type="protein sequence ID" value="MBH1941864.1"/>
    <property type="molecule type" value="Genomic_DNA"/>
</dbReference>
<evidence type="ECO:0000313" key="9">
    <source>
        <dbReference type="EMBL" id="MBH1941864.1"/>
    </source>
</evidence>
<feature type="transmembrane region" description="Helical" evidence="7">
    <location>
        <begin position="232"/>
        <end position="252"/>
    </location>
</feature>
<comment type="caution">
    <text evidence="9">The sequence shown here is derived from an EMBL/GenBank/DDBJ whole genome shotgun (WGS) entry which is preliminary data.</text>
</comment>
<reference evidence="9" key="1">
    <citation type="submission" date="2020-12" db="EMBL/GenBank/DDBJ databases">
        <title>M. sibirica DSM 26468T genome.</title>
        <authorList>
            <person name="Thieme N."/>
            <person name="Rettenmaier R."/>
            <person name="Zverlov V."/>
            <person name="Liebl W."/>
        </authorList>
    </citation>
    <scope>NUCLEOTIDE SEQUENCE</scope>
    <source>
        <strain evidence="9">DSM 26468</strain>
    </source>
</reference>
<feature type="domain" description="ABC transmembrane type-1" evidence="8">
    <location>
        <begin position="41"/>
        <end position="251"/>
    </location>
</feature>
<evidence type="ECO:0000256" key="6">
    <source>
        <dbReference type="ARBA" id="ARBA00023136"/>
    </source>
</evidence>
<sequence>MPFMVNVSYCFTLAENDSVTPLNLFRNIGHVFTSYSFQLALKNNALFLLLAMPAIIIVSFLLALLLLRVTVSNAVFRTAFFMPLVIPTAATIIVFQILFEQSGFINHVLRVFNMNTVDFLDSRYSLLIMVIIYVWKYCGYNMLLFIVGINAIPKEYYEAAKIDGAGKIKCMYYITLKLIKSTMFFVIIMSLINSFKIFREVYLLTGDYPSERLYLLQHYLNNNFRNFNYQNLSIASLMTFTFVMLILGFLYLRRNRIEKGE</sequence>
<dbReference type="GO" id="GO:0005886">
    <property type="term" value="C:plasma membrane"/>
    <property type="evidence" value="ECO:0007669"/>
    <property type="project" value="UniProtKB-SubCell"/>
</dbReference>
<evidence type="ECO:0000256" key="3">
    <source>
        <dbReference type="ARBA" id="ARBA00022475"/>
    </source>
</evidence>
<dbReference type="Proteomes" id="UP000623269">
    <property type="component" value="Unassembled WGS sequence"/>
</dbReference>
<comment type="similarity">
    <text evidence="7">Belongs to the binding-protein-dependent transport system permease family.</text>
</comment>
<feature type="transmembrane region" description="Helical" evidence="7">
    <location>
        <begin position="45"/>
        <end position="67"/>
    </location>
</feature>
<accession>A0A8J7H5U8</accession>
<feature type="transmembrane region" description="Helical" evidence="7">
    <location>
        <begin position="170"/>
        <end position="192"/>
    </location>
</feature>
<feature type="transmembrane region" description="Helical" evidence="7">
    <location>
        <begin position="124"/>
        <end position="149"/>
    </location>
</feature>
<dbReference type="CDD" id="cd06261">
    <property type="entry name" value="TM_PBP2"/>
    <property type="match status" value="1"/>
</dbReference>
<evidence type="ECO:0000256" key="4">
    <source>
        <dbReference type="ARBA" id="ARBA00022692"/>
    </source>
</evidence>
<keyword evidence="10" id="KW-1185">Reference proteome</keyword>
<dbReference type="SUPFAM" id="SSF161098">
    <property type="entry name" value="MetI-like"/>
    <property type="match status" value="1"/>
</dbReference>
<keyword evidence="3" id="KW-1003">Cell membrane</keyword>
<dbReference type="GO" id="GO:0055085">
    <property type="term" value="P:transmembrane transport"/>
    <property type="evidence" value="ECO:0007669"/>
    <property type="project" value="InterPro"/>
</dbReference>
<evidence type="ECO:0000259" key="8">
    <source>
        <dbReference type="PROSITE" id="PS50928"/>
    </source>
</evidence>
<proteinExistence type="inferred from homology"/>
<dbReference type="InterPro" id="IPR000515">
    <property type="entry name" value="MetI-like"/>
</dbReference>
<evidence type="ECO:0000313" key="10">
    <source>
        <dbReference type="Proteomes" id="UP000623269"/>
    </source>
</evidence>
<keyword evidence="6 7" id="KW-0472">Membrane</keyword>
<dbReference type="PANTHER" id="PTHR30193">
    <property type="entry name" value="ABC TRANSPORTER PERMEASE PROTEIN"/>
    <property type="match status" value="1"/>
</dbReference>
<keyword evidence="4 7" id="KW-0812">Transmembrane</keyword>
<dbReference type="PROSITE" id="PS50928">
    <property type="entry name" value="ABC_TM1"/>
    <property type="match status" value="1"/>
</dbReference>
<feature type="transmembrane region" description="Helical" evidence="7">
    <location>
        <begin position="79"/>
        <end position="99"/>
    </location>
</feature>
<dbReference type="PANTHER" id="PTHR30193:SF37">
    <property type="entry name" value="INNER MEMBRANE ABC TRANSPORTER PERMEASE PROTEIN YCJO"/>
    <property type="match status" value="1"/>
</dbReference>
<comment type="subcellular location">
    <subcellularLocation>
        <location evidence="1 7">Cell membrane</location>
        <topology evidence="1 7">Multi-pass membrane protein</topology>
    </subcellularLocation>
</comment>
<protein>
    <submittedName>
        <fullName evidence="9">Sugar ABC transporter permease</fullName>
    </submittedName>
</protein>
<dbReference type="Pfam" id="PF00528">
    <property type="entry name" value="BPD_transp_1"/>
    <property type="match status" value="1"/>
</dbReference>
<keyword evidence="5 7" id="KW-1133">Transmembrane helix</keyword>
<evidence type="ECO:0000256" key="5">
    <source>
        <dbReference type="ARBA" id="ARBA00022989"/>
    </source>
</evidence>
<dbReference type="InterPro" id="IPR051393">
    <property type="entry name" value="ABC_transporter_permease"/>
</dbReference>
<evidence type="ECO:0000256" key="2">
    <source>
        <dbReference type="ARBA" id="ARBA00022448"/>
    </source>
</evidence>
<evidence type="ECO:0000256" key="7">
    <source>
        <dbReference type="RuleBase" id="RU363032"/>
    </source>
</evidence>
<organism evidence="9 10">
    <name type="scientific">Mobilitalea sibirica</name>
    <dbReference type="NCBI Taxonomy" id="1462919"/>
    <lineage>
        <taxon>Bacteria</taxon>
        <taxon>Bacillati</taxon>
        <taxon>Bacillota</taxon>
        <taxon>Clostridia</taxon>
        <taxon>Lachnospirales</taxon>
        <taxon>Lachnospiraceae</taxon>
        <taxon>Mobilitalea</taxon>
    </lineage>
</organism>
<dbReference type="InterPro" id="IPR035906">
    <property type="entry name" value="MetI-like_sf"/>
</dbReference>
<dbReference type="Gene3D" id="1.10.3720.10">
    <property type="entry name" value="MetI-like"/>
    <property type="match status" value="1"/>
</dbReference>
<name>A0A8J7H5U8_9FIRM</name>